<evidence type="ECO:0000259" key="2">
    <source>
        <dbReference type="Pfam" id="PF11181"/>
    </source>
</evidence>
<dbReference type="Pfam" id="PF11181">
    <property type="entry name" value="YflT"/>
    <property type="match status" value="1"/>
</dbReference>
<feature type="transmembrane region" description="Helical" evidence="1">
    <location>
        <begin position="109"/>
        <end position="127"/>
    </location>
</feature>
<feature type="transmembrane region" description="Helical" evidence="1">
    <location>
        <begin position="74"/>
        <end position="97"/>
    </location>
</feature>
<proteinExistence type="predicted"/>
<dbReference type="InterPro" id="IPR025889">
    <property type="entry name" value="GSP17M-like_dom"/>
</dbReference>
<evidence type="ECO:0000256" key="1">
    <source>
        <dbReference type="SAM" id="Phobius"/>
    </source>
</evidence>
<reference evidence="3" key="1">
    <citation type="submission" date="2020-05" db="EMBL/GenBank/DDBJ databases">
        <authorList>
            <person name="Chiriac C."/>
            <person name="Salcher M."/>
            <person name="Ghai R."/>
            <person name="Kavagutti S V."/>
        </authorList>
    </citation>
    <scope>NUCLEOTIDE SEQUENCE</scope>
</reference>
<keyword evidence="1" id="KW-1133">Transmembrane helix</keyword>
<sequence length="174" mass="18591">MPEWILMATKRSSRNAPPAIPNGEVVADFSQYADAVAYVEKLVRNDFPAAFVAIVGSDLRSVERVRGKMSYARVAFSGAITGAWIGLIYAFLFGPAIDTENIASGSNGALGSAIFIGAGLGMLFNVLRYSFSRNKRGFVSQSSIVASKYQVQVPANMLSQANEAASKVEPSTNK</sequence>
<keyword evidence="1" id="KW-0472">Membrane</keyword>
<dbReference type="EMBL" id="CAEZXK010000026">
    <property type="protein sequence ID" value="CAB4690877.1"/>
    <property type="molecule type" value="Genomic_DNA"/>
</dbReference>
<keyword evidence="1" id="KW-0812">Transmembrane</keyword>
<protein>
    <submittedName>
        <fullName evidence="3">Unannotated protein</fullName>
    </submittedName>
</protein>
<evidence type="ECO:0000313" key="3">
    <source>
        <dbReference type="EMBL" id="CAB4690877.1"/>
    </source>
</evidence>
<gene>
    <name evidence="3" type="ORF">UFOPK2370_00954</name>
</gene>
<accession>A0A6J6NWV9</accession>
<name>A0A6J6NWV9_9ZZZZ</name>
<dbReference type="AlphaFoldDB" id="A0A6J6NWV9"/>
<organism evidence="3">
    <name type="scientific">freshwater metagenome</name>
    <dbReference type="NCBI Taxonomy" id="449393"/>
    <lineage>
        <taxon>unclassified sequences</taxon>
        <taxon>metagenomes</taxon>
        <taxon>ecological metagenomes</taxon>
    </lineage>
</organism>
<feature type="domain" description="General stress protein 17M-like" evidence="2">
    <location>
        <begin position="25"/>
        <end position="92"/>
    </location>
</feature>